<comment type="caution">
    <text evidence="1">The sequence shown here is derived from an EMBL/GenBank/DDBJ whole genome shotgun (WGS) entry which is preliminary data.</text>
</comment>
<name>A0A9X1MSX6_9BACT</name>
<organism evidence="1 2">
    <name type="scientific">Blastopirellula sediminis</name>
    <dbReference type="NCBI Taxonomy" id="2894196"/>
    <lineage>
        <taxon>Bacteria</taxon>
        <taxon>Pseudomonadati</taxon>
        <taxon>Planctomycetota</taxon>
        <taxon>Planctomycetia</taxon>
        <taxon>Pirellulales</taxon>
        <taxon>Pirellulaceae</taxon>
        <taxon>Blastopirellula</taxon>
    </lineage>
</organism>
<keyword evidence="2" id="KW-1185">Reference proteome</keyword>
<evidence type="ECO:0000313" key="1">
    <source>
        <dbReference type="EMBL" id="MCC9631820.1"/>
    </source>
</evidence>
<dbReference type="NCBIfam" id="TIGR04282">
    <property type="entry name" value="glyco_like_cofC"/>
    <property type="match status" value="1"/>
</dbReference>
<proteinExistence type="predicted"/>
<dbReference type="InterPro" id="IPR018641">
    <property type="entry name" value="Trfase_1_rSAM/seldom-assoc"/>
</dbReference>
<dbReference type="AlphaFoldDB" id="A0A9X1MSX6"/>
<dbReference type="RefSeq" id="WP_230224463.1">
    <property type="nucleotide sequence ID" value="NZ_JAJKFT010000010.1"/>
</dbReference>
<dbReference type="InterPro" id="IPR029044">
    <property type="entry name" value="Nucleotide-diphossugar_trans"/>
</dbReference>
<dbReference type="SUPFAM" id="SSF53448">
    <property type="entry name" value="Nucleotide-diphospho-sugar transferases"/>
    <property type="match status" value="1"/>
</dbReference>
<dbReference type="PANTHER" id="PTHR36529">
    <property type="entry name" value="SLL1095 PROTEIN"/>
    <property type="match status" value="1"/>
</dbReference>
<dbReference type="EMBL" id="JAJKFT010000010">
    <property type="protein sequence ID" value="MCC9631820.1"/>
    <property type="molecule type" value="Genomic_DNA"/>
</dbReference>
<dbReference type="Pfam" id="PF09837">
    <property type="entry name" value="DUF2064"/>
    <property type="match status" value="1"/>
</dbReference>
<evidence type="ECO:0000313" key="2">
    <source>
        <dbReference type="Proteomes" id="UP001139103"/>
    </source>
</evidence>
<dbReference type="Proteomes" id="UP001139103">
    <property type="component" value="Unassembled WGS sequence"/>
</dbReference>
<accession>A0A9X1MSX6</accession>
<dbReference type="Gene3D" id="3.90.550.10">
    <property type="entry name" value="Spore Coat Polysaccharide Biosynthesis Protein SpsA, Chain A"/>
    <property type="match status" value="1"/>
</dbReference>
<gene>
    <name evidence="1" type="ORF">LOC68_25780</name>
</gene>
<dbReference type="PANTHER" id="PTHR36529:SF1">
    <property type="entry name" value="GLYCOSYLTRANSFERASE"/>
    <property type="match status" value="1"/>
</dbReference>
<sequence>MDILGMFAKYWRAGEVKTRLGATIGLSAAARVHHQLVRTSLQRFRKLGEDRVLVFSPPDQAEAFAGEVDDTWRLEPQTSGDLGARIAHFFRFAFSAGASRALLIGSDSPSLPTAYLQQAFDLLRENDVVLGPAEDGGYYLIGLKAPCEELFADIAWSTSDVLSQTLTRCETLGLRTSQAPTWYDVDNRADLKRLLADLARDDANLDSRTLYTELTTILADCPPL</sequence>
<reference evidence="1" key="1">
    <citation type="submission" date="2021-11" db="EMBL/GenBank/DDBJ databases">
        <title>Genome sequence.</title>
        <authorList>
            <person name="Sun Q."/>
        </authorList>
    </citation>
    <scope>NUCLEOTIDE SEQUENCE</scope>
    <source>
        <strain evidence="1">JC732</strain>
    </source>
</reference>
<protein>
    <submittedName>
        <fullName evidence="1">TIGR04282 family arsenosugar biosynthesis glycosyltransferase</fullName>
    </submittedName>
</protein>